<protein>
    <submittedName>
        <fullName evidence="1">Uncharacterized protein</fullName>
    </submittedName>
</protein>
<proteinExistence type="predicted"/>
<accession>A0A0E9TBA2</accession>
<reference evidence="1" key="1">
    <citation type="submission" date="2014-11" db="EMBL/GenBank/DDBJ databases">
        <authorList>
            <person name="Amaro Gonzalez C."/>
        </authorList>
    </citation>
    <scope>NUCLEOTIDE SEQUENCE</scope>
</reference>
<organism evidence="1">
    <name type="scientific">Anguilla anguilla</name>
    <name type="common">European freshwater eel</name>
    <name type="synonym">Muraena anguilla</name>
    <dbReference type="NCBI Taxonomy" id="7936"/>
    <lineage>
        <taxon>Eukaryota</taxon>
        <taxon>Metazoa</taxon>
        <taxon>Chordata</taxon>
        <taxon>Craniata</taxon>
        <taxon>Vertebrata</taxon>
        <taxon>Euteleostomi</taxon>
        <taxon>Actinopterygii</taxon>
        <taxon>Neopterygii</taxon>
        <taxon>Teleostei</taxon>
        <taxon>Anguilliformes</taxon>
        <taxon>Anguillidae</taxon>
        <taxon>Anguilla</taxon>
    </lineage>
</organism>
<reference evidence="1" key="2">
    <citation type="journal article" date="2015" name="Fish Shellfish Immunol.">
        <title>Early steps in the European eel (Anguilla anguilla)-Vibrio vulnificus interaction in the gills: Role of the RtxA13 toxin.</title>
        <authorList>
            <person name="Callol A."/>
            <person name="Pajuelo D."/>
            <person name="Ebbesson L."/>
            <person name="Teles M."/>
            <person name="MacKenzie S."/>
            <person name="Amaro C."/>
        </authorList>
    </citation>
    <scope>NUCLEOTIDE SEQUENCE</scope>
</reference>
<evidence type="ECO:0000313" key="1">
    <source>
        <dbReference type="EMBL" id="JAH50866.1"/>
    </source>
</evidence>
<sequence>MIVQEQTNLWKHFISEYSNILVFAVLYEHRYLWLLCALSLP</sequence>
<dbReference type="EMBL" id="GBXM01057711">
    <property type="protein sequence ID" value="JAH50866.1"/>
    <property type="molecule type" value="Transcribed_RNA"/>
</dbReference>
<dbReference type="AlphaFoldDB" id="A0A0E9TBA2"/>
<name>A0A0E9TBA2_ANGAN</name>